<sequence length="64" mass="7000">MPGSAAANGAQTMPVPPQSKPHAITQLIAAAFIGERFTTFLVLAAQDAPRRMVCRSLWHIRRSR</sequence>
<keyword evidence="2" id="KW-0472">Membrane</keyword>
<keyword evidence="2" id="KW-1133">Transmembrane helix</keyword>
<organism evidence="3">
    <name type="scientific">uncultured Mycobacterium sp</name>
    <dbReference type="NCBI Taxonomy" id="171292"/>
    <lineage>
        <taxon>Bacteria</taxon>
        <taxon>Bacillati</taxon>
        <taxon>Actinomycetota</taxon>
        <taxon>Actinomycetes</taxon>
        <taxon>Mycobacteriales</taxon>
        <taxon>Mycobacteriaceae</taxon>
        <taxon>Mycobacterium</taxon>
        <taxon>environmental samples</taxon>
    </lineage>
</organism>
<reference evidence="3" key="1">
    <citation type="submission" date="2016-03" db="EMBL/GenBank/DDBJ databases">
        <authorList>
            <person name="Ploux O."/>
        </authorList>
    </citation>
    <scope>NUCLEOTIDE SEQUENCE</scope>
    <source>
        <strain evidence="3">UC10</strain>
    </source>
</reference>
<protein>
    <submittedName>
        <fullName evidence="3">Uncharacterized protein</fullName>
    </submittedName>
</protein>
<evidence type="ECO:0000256" key="2">
    <source>
        <dbReference type="SAM" id="Phobius"/>
    </source>
</evidence>
<name>A0A1Y5P5L1_9MYCO</name>
<feature type="transmembrane region" description="Helical" evidence="2">
    <location>
        <begin position="23"/>
        <end position="45"/>
    </location>
</feature>
<dbReference type="EMBL" id="FLQS01000006">
    <property type="protein sequence ID" value="SBS72599.1"/>
    <property type="molecule type" value="Genomic_DNA"/>
</dbReference>
<evidence type="ECO:0000256" key="1">
    <source>
        <dbReference type="SAM" id="MobiDB-lite"/>
    </source>
</evidence>
<feature type="region of interest" description="Disordered" evidence="1">
    <location>
        <begin position="1"/>
        <end position="20"/>
    </location>
</feature>
<gene>
    <name evidence="3" type="ORF">MHPYR_140071</name>
</gene>
<keyword evidence="2" id="KW-0812">Transmembrane</keyword>
<dbReference type="AlphaFoldDB" id="A0A1Y5P5L1"/>
<accession>A0A1Y5P5L1</accession>
<proteinExistence type="predicted"/>
<evidence type="ECO:0000313" key="3">
    <source>
        <dbReference type="EMBL" id="SBS72599.1"/>
    </source>
</evidence>